<sequence length="101" mass="10987">MNTRSRLVIALGAGALVGLTGGAAQAAPSPAATHGKSTCERAVEIAKKKAPSARVTDVERDREHGRQVCQVELEKGRWEYEVHVALDNGKIVKFEREYDDD</sequence>
<accession>A0A2W2GTU3</accession>
<dbReference type="Proteomes" id="UP000248544">
    <property type="component" value="Unassembled WGS sequence"/>
</dbReference>
<feature type="signal peptide" evidence="1">
    <location>
        <begin position="1"/>
        <end position="26"/>
    </location>
</feature>
<keyword evidence="4" id="KW-1185">Reference proteome</keyword>
<evidence type="ECO:0000259" key="2">
    <source>
        <dbReference type="Pfam" id="PF03413"/>
    </source>
</evidence>
<feature type="chain" id="PRO_5016030291" evidence="1">
    <location>
        <begin position="27"/>
        <end position="101"/>
    </location>
</feature>
<dbReference type="EMBL" id="POUA01000047">
    <property type="protein sequence ID" value="PZG51342.1"/>
    <property type="molecule type" value="Genomic_DNA"/>
</dbReference>
<protein>
    <submittedName>
        <fullName evidence="3">Peptidase</fullName>
    </submittedName>
</protein>
<dbReference type="RefSeq" id="WP_111166611.1">
    <property type="nucleotide sequence ID" value="NZ_POUA01000047.1"/>
</dbReference>
<dbReference type="Pfam" id="PF03413">
    <property type="entry name" value="PepSY"/>
    <property type="match status" value="1"/>
</dbReference>
<proteinExistence type="predicted"/>
<dbReference type="Gene3D" id="3.10.450.40">
    <property type="match status" value="1"/>
</dbReference>
<dbReference type="AlphaFoldDB" id="A0A2W2GTU3"/>
<dbReference type="InterPro" id="IPR025711">
    <property type="entry name" value="PepSY"/>
</dbReference>
<organism evidence="3 4">
    <name type="scientific">Spongiactinospora gelatinilytica</name>
    <dbReference type="NCBI Taxonomy" id="2666298"/>
    <lineage>
        <taxon>Bacteria</taxon>
        <taxon>Bacillati</taxon>
        <taxon>Actinomycetota</taxon>
        <taxon>Actinomycetes</taxon>
        <taxon>Streptosporangiales</taxon>
        <taxon>Streptosporangiaceae</taxon>
        <taxon>Spongiactinospora</taxon>
    </lineage>
</organism>
<evidence type="ECO:0000313" key="4">
    <source>
        <dbReference type="Proteomes" id="UP000248544"/>
    </source>
</evidence>
<evidence type="ECO:0000256" key="1">
    <source>
        <dbReference type="SAM" id="SignalP"/>
    </source>
</evidence>
<evidence type="ECO:0000313" key="3">
    <source>
        <dbReference type="EMBL" id="PZG51342.1"/>
    </source>
</evidence>
<keyword evidence="1" id="KW-0732">Signal</keyword>
<reference evidence="3 4" key="1">
    <citation type="submission" date="2018-01" db="EMBL/GenBank/DDBJ databases">
        <title>Draft genome sequence of Sphaerisporangium sp. 7K107.</title>
        <authorList>
            <person name="Sahin N."/>
            <person name="Saygin H."/>
            <person name="Ay H."/>
        </authorList>
    </citation>
    <scope>NUCLEOTIDE SEQUENCE [LARGE SCALE GENOMIC DNA]</scope>
    <source>
        <strain evidence="3 4">7K107</strain>
    </source>
</reference>
<feature type="domain" description="PepSY" evidence="2">
    <location>
        <begin position="40"/>
        <end position="93"/>
    </location>
</feature>
<name>A0A2W2GTU3_9ACTN</name>
<gene>
    <name evidence="3" type="ORF">C1I98_08945</name>
</gene>
<comment type="caution">
    <text evidence="3">The sequence shown here is derived from an EMBL/GenBank/DDBJ whole genome shotgun (WGS) entry which is preliminary data.</text>
</comment>